<evidence type="ECO:0000313" key="1">
    <source>
        <dbReference type="EMBL" id="AOV58603.1"/>
    </source>
</evidence>
<keyword evidence="4" id="KW-1185">Reference proteome</keyword>
<protein>
    <submittedName>
        <fullName evidence="2">Uncharacterized protein</fullName>
    </submittedName>
</protein>
<dbReference type="EMBL" id="KU686197">
    <property type="protein sequence ID" value="AOV58603.1"/>
    <property type="molecule type" value="Genomic_DNA"/>
</dbReference>
<dbReference type="EMBL" id="KU686198">
    <property type="protein sequence ID" value="AOV58842.1"/>
    <property type="molecule type" value="Genomic_DNA"/>
</dbReference>
<dbReference type="KEGG" id="vg:30306388"/>
<evidence type="ECO:0000313" key="3">
    <source>
        <dbReference type="EMBL" id="AOV59081.1"/>
    </source>
</evidence>
<evidence type="ECO:0000313" key="2">
    <source>
        <dbReference type="EMBL" id="AOV58842.1"/>
    </source>
</evidence>
<name>A0A1D8KJL4_9CAUD</name>
<dbReference type="Proteomes" id="UP000204537">
    <property type="component" value="Segment"/>
</dbReference>
<evidence type="ECO:0000313" key="4">
    <source>
        <dbReference type="Proteomes" id="UP000204537"/>
    </source>
</evidence>
<reference evidence="4 5" key="1">
    <citation type="journal article" date="2016" name="Virology">
        <title>The genomic content and context of auxiliary metabolic genes in marine cyanomyoviruses.</title>
        <authorList>
            <person name="Crummett L.T."/>
            <person name="Puxty R.J."/>
            <person name="Weihe C."/>
            <person name="Marston M.F."/>
            <person name="Martiny J.B."/>
        </authorList>
    </citation>
    <scope>NUCLEOTIDE SEQUENCE [LARGE SCALE GENOMIC DNA]</scope>
    <source>
        <strain evidence="1">0808SB25</strain>
        <strain evidence="2">0910TB04</strain>
        <strain evidence="3">1010CC42</strain>
    </source>
</reference>
<accession>A0A1D8KJL4</accession>
<dbReference type="GeneID" id="30306388"/>
<evidence type="ECO:0000313" key="5">
    <source>
        <dbReference type="Proteomes" id="UP000240804"/>
    </source>
</evidence>
<organism evidence="2 5">
    <name type="scientific">Synechococcus phage S-CAM3</name>
    <dbReference type="NCBI Taxonomy" id="1883366"/>
    <lineage>
        <taxon>Viruses</taxon>
        <taxon>Duplodnaviria</taxon>
        <taxon>Heunggongvirae</taxon>
        <taxon>Uroviricota</taxon>
        <taxon>Caudoviricetes</taxon>
        <taxon>Pantevenvirales</taxon>
        <taxon>Kyanoviridae</taxon>
        <taxon>Charybdisvirus</taxon>
        <taxon>Charybdisvirus scam3</taxon>
    </lineage>
</organism>
<dbReference type="Proteomes" id="UP000240920">
    <property type="component" value="Segment"/>
</dbReference>
<dbReference type="EMBL" id="KU686199">
    <property type="protein sequence ID" value="AOV59081.1"/>
    <property type="molecule type" value="Genomic_DNA"/>
</dbReference>
<proteinExistence type="predicted"/>
<gene>
    <name evidence="3" type="ORF">C421010_098</name>
    <name evidence="1" type="ORF">S250808_098</name>
    <name evidence="2" type="ORF">T040910_098</name>
</gene>
<sequence length="106" mass="10972">MASGVLGQQALNATTNTTVYTTPADTVAYANINVVNINATPIVVRIAIAAGSTPLAAEYIEYEAEIAGYGVLERTGMVLNSGKRIVAYSNLSSVSVAVYGVEESTV</sequence>
<dbReference type="RefSeq" id="YP_009321361.1">
    <property type="nucleotide sequence ID" value="NC_031906.1"/>
</dbReference>
<dbReference type="Proteomes" id="UP000240804">
    <property type="component" value="Segment"/>
</dbReference>